<sequence>MLHILRKSWYQKTSTQKHIFILIAIGPALLGYLLFTLYPNITSVYYSLLYWTGVTKPDYVGFDNYVKIAHDHFFWNALYHNFLYTLIIPPLILIISLFLAYLLTYKGYRESSFYKVLYFFPNVLPVVVISLLWAFIYDGNFGLINAFLKMISIDIGEYYWLGHEKTAFWAIIPPTVWAGVGFYVVIIMNAMAAIPKSLYESAILEGASHTQRLYHITIPLINGVLRVCLLFIVLGLFRNFELILVLTNGGPSGSTDVVGLYMFNYAFGSKVGTATIHDYGYASAIGMCLFVILISIKLIMDKFLPDKTVEF</sequence>
<keyword evidence="3" id="KW-1003">Cell membrane</keyword>
<evidence type="ECO:0000256" key="1">
    <source>
        <dbReference type="ARBA" id="ARBA00004651"/>
    </source>
</evidence>
<evidence type="ECO:0000313" key="10">
    <source>
        <dbReference type="Proteomes" id="UP001493487"/>
    </source>
</evidence>
<gene>
    <name evidence="9" type="ORF">QJS35_10020</name>
</gene>
<keyword evidence="6 7" id="KW-0472">Membrane</keyword>
<keyword evidence="10" id="KW-1185">Reference proteome</keyword>
<dbReference type="RefSeq" id="WP_232185446.1">
    <property type="nucleotide sequence ID" value="NZ_JAIOAP010000005.1"/>
</dbReference>
<keyword evidence="4 7" id="KW-0812">Transmembrane</keyword>
<evidence type="ECO:0000256" key="2">
    <source>
        <dbReference type="ARBA" id="ARBA00022448"/>
    </source>
</evidence>
<evidence type="ECO:0000313" key="9">
    <source>
        <dbReference type="EMBL" id="MEQ4482731.1"/>
    </source>
</evidence>
<proteinExistence type="inferred from homology"/>
<reference evidence="9 10" key="1">
    <citation type="journal article" date="2023" name="Genome Announc.">
        <title>Pan-Genome Analyses of the Genus Cohnella and Proposal of the Novel Species Cohnella silvisoli sp. nov., Isolated from Forest Soil.</title>
        <authorList>
            <person name="Wang C."/>
            <person name="Mao L."/>
            <person name="Bao G."/>
            <person name="Zhu H."/>
        </authorList>
    </citation>
    <scope>NUCLEOTIDE SEQUENCE [LARGE SCALE GENOMIC DNA]</scope>
    <source>
        <strain evidence="9 10">NL03-T5-1</strain>
    </source>
</reference>
<dbReference type="InterPro" id="IPR000515">
    <property type="entry name" value="MetI-like"/>
</dbReference>
<comment type="similarity">
    <text evidence="7">Belongs to the binding-protein-dependent transport system permease family.</text>
</comment>
<feature type="transmembrane region" description="Helical" evidence="7">
    <location>
        <begin position="279"/>
        <end position="300"/>
    </location>
</feature>
<evidence type="ECO:0000256" key="3">
    <source>
        <dbReference type="ARBA" id="ARBA00022475"/>
    </source>
</evidence>
<comment type="caution">
    <text evidence="9">The sequence shown here is derived from an EMBL/GenBank/DDBJ whole genome shotgun (WGS) entry which is preliminary data.</text>
</comment>
<keyword evidence="2 7" id="KW-0813">Transport</keyword>
<evidence type="ECO:0000256" key="4">
    <source>
        <dbReference type="ARBA" id="ARBA00022692"/>
    </source>
</evidence>
<evidence type="ECO:0000259" key="8">
    <source>
        <dbReference type="PROSITE" id="PS50928"/>
    </source>
</evidence>
<dbReference type="Proteomes" id="UP001493487">
    <property type="component" value="Unassembled WGS sequence"/>
</dbReference>
<accession>A0ABV1KS07</accession>
<dbReference type="Gene3D" id="1.10.3720.10">
    <property type="entry name" value="MetI-like"/>
    <property type="match status" value="1"/>
</dbReference>
<dbReference type="EMBL" id="JASKHM010000005">
    <property type="protein sequence ID" value="MEQ4482731.1"/>
    <property type="molecule type" value="Genomic_DNA"/>
</dbReference>
<feature type="transmembrane region" description="Helical" evidence="7">
    <location>
        <begin position="20"/>
        <end position="41"/>
    </location>
</feature>
<name>A0ABV1KS07_9BACL</name>
<evidence type="ECO:0000256" key="5">
    <source>
        <dbReference type="ARBA" id="ARBA00022989"/>
    </source>
</evidence>
<feature type="domain" description="ABC transmembrane type-1" evidence="8">
    <location>
        <begin position="78"/>
        <end position="300"/>
    </location>
</feature>
<dbReference type="InterPro" id="IPR035906">
    <property type="entry name" value="MetI-like_sf"/>
</dbReference>
<feature type="transmembrane region" description="Helical" evidence="7">
    <location>
        <begin position="213"/>
        <end position="237"/>
    </location>
</feature>
<dbReference type="Pfam" id="PF00528">
    <property type="entry name" value="BPD_transp_1"/>
    <property type="match status" value="1"/>
</dbReference>
<dbReference type="PANTHER" id="PTHR30193:SF41">
    <property type="entry name" value="DIACETYLCHITOBIOSE UPTAKE SYSTEM PERMEASE PROTEIN NGCF"/>
    <property type="match status" value="1"/>
</dbReference>
<organism evidence="9 10">
    <name type="scientific">Cohnella silvisoli</name>
    <dbReference type="NCBI Taxonomy" id="2873699"/>
    <lineage>
        <taxon>Bacteria</taxon>
        <taxon>Bacillati</taxon>
        <taxon>Bacillota</taxon>
        <taxon>Bacilli</taxon>
        <taxon>Bacillales</taxon>
        <taxon>Paenibacillaceae</taxon>
        <taxon>Cohnella</taxon>
    </lineage>
</organism>
<feature type="transmembrane region" description="Helical" evidence="7">
    <location>
        <begin position="82"/>
        <end position="104"/>
    </location>
</feature>
<evidence type="ECO:0000256" key="6">
    <source>
        <dbReference type="ARBA" id="ARBA00023136"/>
    </source>
</evidence>
<dbReference type="SUPFAM" id="SSF161098">
    <property type="entry name" value="MetI-like"/>
    <property type="match status" value="1"/>
</dbReference>
<dbReference type="PANTHER" id="PTHR30193">
    <property type="entry name" value="ABC TRANSPORTER PERMEASE PROTEIN"/>
    <property type="match status" value="1"/>
</dbReference>
<feature type="transmembrane region" description="Helical" evidence="7">
    <location>
        <begin position="116"/>
        <end position="136"/>
    </location>
</feature>
<dbReference type="PROSITE" id="PS50928">
    <property type="entry name" value="ABC_TM1"/>
    <property type="match status" value="1"/>
</dbReference>
<dbReference type="CDD" id="cd06261">
    <property type="entry name" value="TM_PBP2"/>
    <property type="match status" value="1"/>
</dbReference>
<dbReference type="InterPro" id="IPR051393">
    <property type="entry name" value="ABC_transporter_permease"/>
</dbReference>
<comment type="subcellular location">
    <subcellularLocation>
        <location evidence="1 7">Cell membrane</location>
        <topology evidence="1 7">Multi-pass membrane protein</topology>
    </subcellularLocation>
</comment>
<evidence type="ECO:0000256" key="7">
    <source>
        <dbReference type="RuleBase" id="RU363032"/>
    </source>
</evidence>
<feature type="transmembrane region" description="Helical" evidence="7">
    <location>
        <begin position="167"/>
        <end position="192"/>
    </location>
</feature>
<protein>
    <submittedName>
        <fullName evidence="9">Sugar ABC transporter permease</fullName>
    </submittedName>
</protein>
<keyword evidence="5 7" id="KW-1133">Transmembrane helix</keyword>